<name>A0ABT7BBP2_9CYAN</name>
<dbReference type="InterPro" id="IPR051405">
    <property type="entry name" value="phD/YefM_antitoxin"/>
</dbReference>
<dbReference type="Gene3D" id="1.10.1220.170">
    <property type="match status" value="1"/>
</dbReference>
<comment type="similarity">
    <text evidence="1 2">Belongs to the phD/YefM antitoxin family.</text>
</comment>
<dbReference type="Gene3D" id="3.40.1620.10">
    <property type="entry name" value="YefM-like domain"/>
    <property type="match status" value="1"/>
</dbReference>
<sequence>MQLCNHNFAINFFSLTTQQAQQDLDGVIERAIANSEAIVLCNDKGERAVLMSLDEFTSWKETLYLLSNPANAAHLLSSIESAKAGKGIERELIEE</sequence>
<dbReference type="Proteomes" id="UP001235849">
    <property type="component" value="Unassembled WGS sequence"/>
</dbReference>
<dbReference type="InterPro" id="IPR036165">
    <property type="entry name" value="YefM-like_sf"/>
</dbReference>
<dbReference type="PANTHER" id="PTHR33713:SF6">
    <property type="entry name" value="ANTITOXIN YEFM"/>
    <property type="match status" value="1"/>
</dbReference>
<comment type="caution">
    <text evidence="3">The sequence shown here is derived from an EMBL/GenBank/DDBJ whole genome shotgun (WGS) entry which is preliminary data.</text>
</comment>
<comment type="function">
    <text evidence="2">Antitoxin component of a type II toxin-antitoxin (TA) system.</text>
</comment>
<evidence type="ECO:0000313" key="4">
    <source>
        <dbReference type="Proteomes" id="UP001235849"/>
    </source>
</evidence>
<proteinExistence type="inferred from homology"/>
<reference evidence="3 4" key="1">
    <citation type="submission" date="2023-01" db="EMBL/GenBank/DDBJ databases">
        <title>Novel diversity within Roseofilum (Cyanobacteria; Desertifilaceae) from marine benthic mats with descriptions of four novel species.</title>
        <authorList>
            <person name="Wang Y."/>
            <person name="Berthold D.E."/>
            <person name="Hu J."/>
            <person name="Lefler F.W."/>
            <person name="Laughinghouse H.D. IV."/>
        </authorList>
    </citation>
    <scope>NUCLEOTIDE SEQUENCE [LARGE SCALE GENOMIC DNA]</scope>
    <source>
        <strain evidence="3 4">BLCC-M114</strain>
    </source>
</reference>
<dbReference type="Pfam" id="PF02604">
    <property type="entry name" value="PhdYeFM_antitox"/>
    <property type="match status" value="1"/>
</dbReference>
<evidence type="ECO:0000313" key="3">
    <source>
        <dbReference type="EMBL" id="MDJ1176495.1"/>
    </source>
</evidence>
<dbReference type="RefSeq" id="WP_283768773.1">
    <property type="nucleotide sequence ID" value="NZ_JAQOSO010000104.1"/>
</dbReference>
<keyword evidence="4" id="KW-1185">Reference proteome</keyword>
<dbReference type="InterPro" id="IPR006442">
    <property type="entry name" value="Antitoxin_Phd/YefM"/>
</dbReference>
<dbReference type="PANTHER" id="PTHR33713">
    <property type="entry name" value="ANTITOXIN YAFN-RELATED"/>
    <property type="match status" value="1"/>
</dbReference>
<protein>
    <recommendedName>
        <fullName evidence="2">Antitoxin</fullName>
    </recommendedName>
</protein>
<evidence type="ECO:0000256" key="2">
    <source>
        <dbReference type="RuleBase" id="RU362080"/>
    </source>
</evidence>
<dbReference type="SUPFAM" id="SSF143120">
    <property type="entry name" value="YefM-like"/>
    <property type="match status" value="1"/>
</dbReference>
<accession>A0ABT7BBP2</accession>
<evidence type="ECO:0000256" key="1">
    <source>
        <dbReference type="ARBA" id="ARBA00009981"/>
    </source>
</evidence>
<dbReference type="EMBL" id="JAQOSO010000104">
    <property type="protein sequence ID" value="MDJ1176495.1"/>
    <property type="molecule type" value="Genomic_DNA"/>
</dbReference>
<gene>
    <name evidence="3" type="ORF">PMG25_20630</name>
</gene>
<organism evidence="3 4">
    <name type="scientific">Roseofilum capinflatum BLCC-M114</name>
    <dbReference type="NCBI Taxonomy" id="3022440"/>
    <lineage>
        <taxon>Bacteria</taxon>
        <taxon>Bacillati</taxon>
        <taxon>Cyanobacteriota</taxon>
        <taxon>Cyanophyceae</taxon>
        <taxon>Desertifilales</taxon>
        <taxon>Desertifilaceae</taxon>
        <taxon>Roseofilum</taxon>
        <taxon>Roseofilum capinflatum</taxon>
    </lineage>
</organism>